<evidence type="ECO:0000256" key="4">
    <source>
        <dbReference type="ARBA" id="ARBA00022692"/>
    </source>
</evidence>
<feature type="domain" description="ABC transmembrane type-1" evidence="8">
    <location>
        <begin position="95"/>
        <end position="296"/>
    </location>
</feature>
<accession>A0A3Q9QVA9</accession>
<evidence type="ECO:0000256" key="5">
    <source>
        <dbReference type="ARBA" id="ARBA00022989"/>
    </source>
</evidence>
<dbReference type="CDD" id="cd06261">
    <property type="entry name" value="TM_PBP2"/>
    <property type="match status" value="1"/>
</dbReference>
<evidence type="ECO:0000256" key="7">
    <source>
        <dbReference type="RuleBase" id="RU363032"/>
    </source>
</evidence>
<dbReference type="AlphaFoldDB" id="A0A3Q9QVA9"/>
<dbReference type="InterPro" id="IPR000515">
    <property type="entry name" value="MetI-like"/>
</dbReference>
<dbReference type="EMBL" id="CP022572">
    <property type="protein sequence ID" value="AZU62590.1"/>
    <property type="molecule type" value="Genomic_DNA"/>
</dbReference>
<dbReference type="InterPro" id="IPR035906">
    <property type="entry name" value="MetI-like_sf"/>
</dbReference>
<feature type="transmembrane region" description="Helical" evidence="7">
    <location>
        <begin position="170"/>
        <end position="189"/>
    </location>
</feature>
<dbReference type="PANTHER" id="PTHR43163:SF6">
    <property type="entry name" value="DIPEPTIDE TRANSPORT SYSTEM PERMEASE PROTEIN DPPB-RELATED"/>
    <property type="match status" value="1"/>
</dbReference>
<dbReference type="GO" id="GO:0005886">
    <property type="term" value="C:plasma membrane"/>
    <property type="evidence" value="ECO:0007669"/>
    <property type="project" value="UniProtKB-SubCell"/>
</dbReference>
<keyword evidence="3" id="KW-1003">Cell membrane</keyword>
<dbReference type="OrthoDB" id="9773683at2"/>
<dbReference type="KEGG" id="nmk:CHR53_15690"/>
<evidence type="ECO:0000256" key="1">
    <source>
        <dbReference type="ARBA" id="ARBA00004651"/>
    </source>
</evidence>
<comment type="similarity">
    <text evidence="7">Belongs to the binding-protein-dependent transport system permease family.</text>
</comment>
<feature type="transmembrane region" description="Helical" evidence="7">
    <location>
        <begin position="133"/>
        <end position="158"/>
    </location>
</feature>
<dbReference type="PANTHER" id="PTHR43163">
    <property type="entry name" value="DIPEPTIDE TRANSPORT SYSTEM PERMEASE PROTEIN DPPB-RELATED"/>
    <property type="match status" value="1"/>
</dbReference>
<reference evidence="9 10" key="1">
    <citation type="submission" date="2017-07" db="EMBL/GenBank/DDBJ databases">
        <title>The complete genome sequence of Bacillus mesonae strain H20-5, an efficient strain improving plant abiotic stress resistance.</title>
        <authorList>
            <person name="Kim S.Y."/>
            <person name="Song H."/>
            <person name="Sang M.K."/>
            <person name="Weon H.-Y."/>
            <person name="Song J."/>
        </authorList>
    </citation>
    <scope>NUCLEOTIDE SEQUENCE [LARGE SCALE GENOMIC DNA]</scope>
    <source>
        <strain evidence="9 10">H20-5</strain>
    </source>
</reference>
<evidence type="ECO:0000256" key="6">
    <source>
        <dbReference type="ARBA" id="ARBA00023136"/>
    </source>
</evidence>
<organism evidence="9 10">
    <name type="scientific">Neobacillus mesonae</name>
    <dbReference type="NCBI Taxonomy" id="1193713"/>
    <lineage>
        <taxon>Bacteria</taxon>
        <taxon>Bacillati</taxon>
        <taxon>Bacillota</taxon>
        <taxon>Bacilli</taxon>
        <taxon>Bacillales</taxon>
        <taxon>Bacillaceae</taxon>
        <taxon>Neobacillus</taxon>
    </lineage>
</organism>
<comment type="subcellular location">
    <subcellularLocation>
        <location evidence="1 7">Cell membrane</location>
        <topology evidence="1 7">Multi-pass membrane protein</topology>
    </subcellularLocation>
</comment>
<sequence length="307" mass="33870">MLSYIVKRLLQLIPTLIGVTLFAFLLVAAVPGDPAQIIAGDSATPEEVEIIRSQLGIDKPLYEQYTSYVVNILHGDLGSSLRSGQPVLDEILSRFPTTFILTAMSLIIMIIVGLIAGIASATKPNSLRDNVSMMFSLFGISMPVFWMGIMFILLFSYYLPWFPSGGSTEFKHFVLPSIVLGLSASGVLARLTRSSILEIVNQDFIRTARAKGLKEKYVIYKHTLKNALIPIITIVGMEFGILLGGAVITETVFSMNGIGRYVVESIQFRDFPAIQGSILFISSLFVFIILLVDLSYSVVDPRVRYEN</sequence>
<evidence type="ECO:0000313" key="9">
    <source>
        <dbReference type="EMBL" id="AZU62590.1"/>
    </source>
</evidence>
<dbReference type="SUPFAM" id="SSF161098">
    <property type="entry name" value="MetI-like"/>
    <property type="match status" value="1"/>
</dbReference>
<dbReference type="Pfam" id="PF00528">
    <property type="entry name" value="BPD_transp_1"/>
    <property type="match status" value="1"/>
</dbReference>
<keyword evidence="5 7" id="KW-1133">Transmembrane helix</keyword>
<feature type="transmembrane region" description="Helical" evidence="7">
    <location>
        <begin position="227"/>
        <end position="248"/>
    </location>
</feature>
<dbReference type="GO" id="GO:0071916">
    <property type="term" value="F:dipeptide transmembrane transporter activity"/>
    <property type="evidence" value="ECO:0007669"/>
    <property type="project" value="TreeGrafter"/>
</dbReference>
<dbReference type="Proteomes" id="UP000282892">
    <property type="component" value="Chromosome"/>
</dbReference>
<proteinExistence type="inferred from homology"/>
<dbReference type="Pfam" id="PF19300">
    <property type="entry name" value="BPD_transp_1_N"/>
    <property type="match status" value="1"/>
</dbReference>
<evidence type="ECO:0000259" key="8">
    <source>
        <dbReference type="PROSITE" id="PS50928"/>
    </source>
</evidence>
<dbReference type="RefSeq" id="WP_127487353.1">
    <property type="nucleotide sequence ID" value="NZ_CP022572.1"/>
</dbReference>
<keyword evidence="4 7" id="KW-0812">Transmembrane</keyword>
<keyword evidence="6 7" id="KW-0472">Membrane</keyword>
<dbReference type="PROSITE" id="PS50928">
    <property type="entry name" value="ABC_TM1"/>
    <property type="match status" value="1"/>
</dbReference>
<dbReference type="Gene3D" id="1.10.3720.10">
    <property type="entry name" value="MetI-like"/>
    <property type="match status" value="1"/>
</dbReference>
<protein>
    <submittedName>
        <fullName evidence="9">Peptide ABC transporter permease</fullName>
    </submittedName>
</protein>
<keyword evidence="10" id="KW-1185">Reference proteome</keyword>
<dbReference type="InterPro" id="IPR045621">
    <property type="entry name" value="BPD_transp_1_N"/>
</dbReference>
<feature type="transmembrane region" description="Helical" evidence="7">
    <location>
        <begin position="12"/>
        <end position="30"/>
    </location>
</feature>
<name>A0A3Q9QVA9_9BACI</name>
<keyword evidence="2 7" id="KW-0813">Transport</keyword>
<evidence type="ECO:0000256" key="2">
    <source>
        <dbReference type="ARBA" id="ARBA00022448"/>
    </source>
</evidence>
<gene>
    <name evidence="9" type="ORF">CHR53_15690</name>
</gene>
<evidence type="ECO:0000313" key="10">
    <source>
        <dbReference type="Proteomes" id="UP000282892"/>
    </source>
</evidence>
<feature type="transmembrane region" description="Helical" evidence="7">
    <location>
        <begin position="278"/>
        <end position="299"/>
    </location>
</feature>
<evidence type="ECO:0000256" key="3">
    <source>
        <dbReference type="ARBA" id="ARBA00022475"/>
    </source>
</evidence>
<feature type="transmembrane region" description="Helical" evidence="7">
    <location>
        <begin position="99"/>
        <end position="121"/>
    </location>
</feature>